<proteinExistence type="predicted"/>
<dbReference type="Proteomes" id="UP000218899">
    <property type="component" value="Chromosome"/>
</dbReference>
<keyword evidence="1" id="KW-0812">Transmembrane</keyword>
<dbReference type="EMBL" id="AP014936">
    <property type="protein sequence ID" value="BAU48315.1"/>
    <property type="molecule type" value="Genomic_DNA"/>
</dbReference>
<sequence length="124" mass="13642">MQCYQHNENVSVGLCKACQKAVCSVCATDTGRGLACSEPCSREVGVLNEIIDRSKQIYGIGSRSKLPPTGILFYLFFALVSLGVGLYPLTYGKPVEWFLVLMGSGFLVFGTMSYVRTRKLRLNC</sequence>
<keyword evidence="3" id="KW-1185">Reference proteome</keyword>
<dbReference type="AlphaFoldDB" id="A0A1B4V4J4"/>
<keyword evidence="1" id="KW-1133">Transmembrane helix</keyword>
<evidence type="ECO:0000313" key="3">
    <source>
        <dbReference type="Proteomes" id="UP000218899"/>
    </source>
</evidence>
<reference evidence="2 3" key="1">
    <citation type="submission" date="2015-08" db="EMBL/GenBank/DDBJ databases">
        <title>Complete genome sequence of Sulfurifustis variabilis.</title>
        <authorList>
            <person name="Miura A."/>
            <person name="Kojima H."/>
            <person name="Fukui M."/>
        </authorList>
    </citation>
    <scope>NUCLEOTIDE SEQUENCE [LARGE SCALE GENOMIC DNA]</scope>
    <source>
        <strain evidence="3">skN76</strain>
    </source>
</reference>
<evidence type="ECO:0000313" key="2">
    <source>
        <dbReference type="EMBL" id="BAU48315.1"/>
    </source>
</evidence>
<feature type="transmembrane region" description="Helical" evidence="1">
    <location>
        <begin position="97"/>
        <end position="115"/>
    </location>
</feature>
<gene>
    <name evidence="2" type="ORF">SVA_1761</name>
</gene>
<name>A0A1B4V4J4_9GAMM</name>
<accession>A0A1B4V4J4</accession>
<keyword evidence="1" id="KW-0472">Membrane</keyword>
<protein>
    <recommendedName>
        <fullName evidence="4">B box-type domain-containing protein</fullName>
    </recommendedName>
</protein>
<evidence type="ECO:0000256" key="1">
    <source>
        <dbReference type="SAM" id="Phobius"/>
    </source>
</evidence>
<dbReference type="KEGG" id="sva:SVA_1761"/>
<evidence type="ECO:0008006" key="4">
    <source>
        <dbReference type="Google" id="ProtNLM"/>
    </source>
</evidence>
<feature type="transmembrane region" description="Helical" evidence="1">
    <location>
        <begin position="71"/>
        <end position="91"/>
    </location>
</feature>
<organism evidence="2 3">
    <name type="scientific">Sulfurifustis variabilis</name>
    <dbReference type="NCBI Taxonomy" id="1675686"/>
    <lineage>
        <taxon>Bacteria</taxon>
        <taxon>Pseudomonadati</taxon>
        <taxon>Pseudomonadota</taxon>
        <taxon>Gammaproteobacteria</taxon>
        <taxon>Acidiferrobacterales</taxon>
        <taxon>Acidiferrobacteraceae</taxon>
        <taxon>Sulfurifustis</taxon>
    </lineage>
</organism>